<dbReference type="InterPro" id="IPR004875">
    <property type="entry name" value="DDE_SF_endonuclease_dom"/>
</dbReference>
<proteinExistence type="predicted"/>
<dbReference type="Pfam" id="PF03184">
    <property type="entry name" value="DDE_1"/>
    <property type="match status" value="1"/>
</dbReference>
<reference evidence="2" key="1">
    <citation type="journal article" date="2020" name="Stud. Mycol.">
        <title>101 Dothideomycetes genomes: a test case for predicting lifestyles and emergence of pathogens.</title>
        <authorList>
            <person name="Haridas S."/>
            <person name="Albert R."/>
            <person name="Binder M."/>
            <person name="Bloem J."/>
            <person name="Labutti K."/>
            <person name="Salamov A."/>
            <person name="Andreopoulos B."/>
            <person name="Baker S."/>
            <person name="Barry K."/>
            <person name="Bills G."/>
            <person name="Bluhm B."/>
            <person name="Cannon C."/>
            <person name="Castanera R."/>
            <person name="Culley D."/>
            <person name="Daum C."/>
            <person name="Ezra D."/>
            <person name="Gonzalez J."/>
            <person name="Henrissat B."/>
            <person name="Kuo A."/>
            <person name="Liang C."/>
            <person name="Lipzen A."/>
            <person name="Lutzoni F."/>
            <person name="Magnuson J."/>
            <person name="Mondo S."/>
            <person name="Nolan M."/>
            <person name="Ohm R."/>
            <person name="Pangilinan J."/>
            <person name="Park H.-J."/>
            <person name="Ramirez L."/>
            <person name="Alfaro M."/>
            <person name="Sun H."/>
            <person name="Tritt A."/>
            <person name="Yoshinaga Y."/>
            <person name="Zwiers L.-H."/>
            <person name="Turgeon B."/>
            <person name="Goodwin S."/>
            <person name="Spatafora J."/>
            <person name="Crous P."/>
            <person name="Grigoriev I."/>
        </authorList>
    </citation>
    <scope>NUCLEOTIDE SEQUENCE</scope>
    <source>
        <strain evidence="2">CBS 480.64</strain>
    </source>
</reference>
<gene>
    <name evidence="2" type="ORF">K470DRAFT_195131</name>
</gene>
<evidence type="ECO:0000313" key="2">
    <source>
        <dbReference type="EMBL" id="KAF2862702.1"/>
    </source>
</evidence>
<protein>
    <recommendedName>
        <fullName evidence="1">DDE-1 domain-containing protein</fullName>
    </recommendedName>
</protein>
<dbReference type="Proteomes" id="UP000799421">
    <property type="component" value="Unassembled WGS sequence"/>
</dbReference>
<accession>A0A6A7C617</accession>
<feature type="domain" description="DDE-1" evidence="1">
    <location>
        <begin position="8"/>
        <end position="67"/>
    </location>
</feature>
<name>A0A6A7C617_9PEZI</name>
<keyword evidence="3" id="KW-1185">Reference proteome</keyword>
<dbReference type="GO" id="GO:0003676">
    <property type="term" value="F:nucleic acid binding"/>
    <property type="evidence" value="ECO:0007669"/>
    <property type="project" value="InterPro"/>
</dbReference>
<organism evidence="2 3">
    <name type="scientific">Piedraia hortae CBS 480.64</name>
    <dbReference type="NCBI Taxonomy" id="1314780"/>
    <lineage>
        <taxon>Eukaryota</taxon>
        <taxon>Fungi</taxon>
        <taxon>Dikarya</taxon>
        <taxon>Ascomycota</taxon>
        <taxon>Pezizomycotina</taxon>
        <taxon>Dothideomycetes</taxon>
        <taxon>Dothideomycetidae</taxon>
        <taxon>Capnodiales</taxon>
        <taxon>Piedraiaceae</taxon>
        <taxon>Piedraia</taxon>
    </lineage>
</organism>
<dbReference type="AlphaFoldDB" id="A0A6A7C617"/>
<sequence length="71" mass="8409">VQDSWVEEVDANRHQAYFAATKNGWTNDKLGNDWLVHVFDKATSARARRRWRLLFVHNHGSHLNLKFVQFC</sequence>
<dbReference type="OrthoDB" id="4357141at2759"/>
<dbReference type="EMBL" id="MU005964">
    <property type="protein sequence ID" value="KAF2862702.1"/>
    <property type="molecule type" value="Genomic_DNA"/>
</dbReference>
<evidence type="ECO:0000259" key="1">
    <source>
        <dbReference type="Pfam" id="PF03184"/>
    </source>
</evidence>
<evidence type="ECO:0000313" key="3">
    <source>
        <dbReference type="Proteomes" id="UP000799421"/>
    </source>
</evidence>
<feature type="non-terminal residue" evidence="2">
    <location>
        <position position="71"/>
    </location>
</feature>
<feature type="non-terminal residue" evidence="2">
    <location>
        <position position="1"/>
    </location>
</feature>